<sequence>MFEEAGFTFATHNGDEPLKRNRTMTPLSRFPTLLYGVSRTSHSSVPPVPFFLLSSFFQTSIVLSTELNFNSTVNPKAQSSPSECPYTIPSPISLLLAVARSLQRPDASSAALGHSVVLAIHLNKYAPSRNHVINRNDLRHLAAKIDLPLFAIHLEAPGNTVPLSHTFDGFALRADGLNGRFASLDFVSVLLKSLRIVEFQNSRSFYFSYFRNFFAAAASRYRGIQQESIFNAIPAVALEIRSTPASLQQRTRHGQKTAVHELLHGLKLAGTMAGAVEERISRGDTFYLPLFSPVSPIPRYVHRLDLLIPAVLLILAVFCAVEGSAKLGTPGKAGLAYLGLTAGVTAFYWWLSAVLGDAHSRGEIPDGFSVFMVLVIGYSVWAYDRVVFPAMFVQRGLCSEAQCRRSIGAVAGRVTVVGCTALLLHNCELTAVIAGACVPFLLLNAVSESQSVRFAVLWVYSAAIAAPFVLMLREECREG</sequence>
<evidence type="ECO:0000313" key="3">
    <source>
        <dbReference type="Proteomes" id="UP000008312"/>
    </source>
</evidence>
<organism evidence="2">
    <name type="scientific">Blastocystis hominis</name>
    <dbReference type="NCBI Taxonomy" id="12968"/>
    <lineage>
        <taxon>Eukaryota</taxon>
        <taxon>Sar</taxon>
        <taxon>Stramenopiles</taxon>
        <taxon>Bigyra</taxon>
        <taxon>Opalozoa</taxon>
        <taxon>Opalinata</taxon>
        <taxon>Blastocystidae</taxon>
        <taxon>Blastocystis</taxon>
    </lineage>
</organism>
<keyword evidence="1" id="KW-0472">Membrane</keyword>
<feature type="transmembrane region" description="Helical" evidence="1">
    <location>
        <begin position="371"/>
        <end position="393"/>
    </location>
</feature>
<evidence type="ECO:0000313" key="2">
    <source>
        <dbReference type="EMBL" id="CBK22633.2"/>
    </source>
</evidence>
<feature type="transmembrane region" description="Helical" evidence="1">
    <location>
        <begin position="300"/>
        <end position="321"/>
    </location>
</feature>
<proteinExistence type="predicted"/>
<dbReference type="InParanoid" id="D8M2R0"/>
<feature type="transmembrane region" description="Helical" evidence="1">
    <location>
        <begin position="414"/>
        <end position="442"/>
    </location>
</feature>
<dbReference type="AlphaFoldDB" id="D8M2R0"/>
<keyword evidence="1" id="KW-0812">Transmembrane</keyword>
<reference evidence="2" key="1">
    <citation type="submission" date="2010-02" db="EMBL/GenBank/DDBJ databases">
        <title>Sequencing and annotation of the Blastocystis hominis genome.</title>
        <authorList>
            <person name="Wincker P."/>
        </authorList>
    </citation>
    <scope>NUCLEOTIDE SEQUENCE</scope>
    <source>
        <strain evidence="2">Singapore isolate B</strain>
    </source>
</reference>
<evidence type="ECO:0000256" key="1">
    <source>
        <dbReference type="SAM" id="Phobius"/>
    </source>
</evidence>
<dbReference type="OrthoDB" id="231050at2759"/>
<dbReference type="RefSeq" id="XP_012896681.1">
    <property type="nucleotide sequence ID" value="XM_013041227.1"/>
</dbReference>
<accession>D8M2R0</accession>
<name>D8M2R0_BLAHO</name>
<keyword evidence="3" id="KW-1185">Reference proteome</keyword>
<keyword evidence="1" id="KW-1133">Transmembrane helix</keyword>
<dbReference type="EMBL" id="FN668650">
    <property type="protein sequence ID" value="CBK22633.2"/>
    <property type="molecule type" value="Genomic_DNA"/>
</dbReference>
<dbReference type="GeneID" id="24919874"/>
<gene>
    <name evidence="2" type="ORF">GSBLH_T00002731001</name>
</gene>
<dbReference type="Proteomes" id="UP000008312">
    <property type="component" value="Unassembled WGS sequence"/>
</dbReference>
<protein>
    <submittedName>
        <fullName evidence="2">Uncharacterized protein</fullName>
    </submittedName>
</protein>
<feature type="transmembrane region" description="Helical" evidence="1">
    <location>
        <begin position="333"/>
        <end position="351"/>
    </location>
</feature>
<feature type="transmembrane region" description="Helical" evidence="1">
    <location>
        <begin position="454"/>
        <end position="472"/>
    </location>
</feature>